<keyword evidence="2" id="KW-0472">Membrane</keyword>
<comment type="caution">
    <text evidence="3">The sequence shown here is derived from an EMBL/GenBank/DDBJ whole genome shotgun (WGS) entry which is preliminary data.</text>
</comment>
<protein>
    <submittedName>
        <fullName evidence="3">Uncharacterized protein</fullName>
    </submittedName>
</protein>
<evidence type="ECO:0000313" key="3">
    <source>
        <dbReference type="EMBL" id="KAK7097916.1"/>
    </source>
</evidence>
<reference evidence="3 4" key="1">
    <citation type="submission" date="2024-02" db="EMBL/GenBank/DDBJ databases">
        <title>Chromosome-scale genome assembly of the rough periwinkle Littorina saxatilis.</title>
        <authorList>
            <person name="De Jode A."/>
            <person name="Faria R."/>
            <person name="Formenti G."/>
            <person name="Sims Y."/>
            <person name="Smith T.P."/>
            <person name="Tracey A."/>
            <person name="Wood J.M.D."/>
            <person name="Zagrodzka Z.B."/>
            <person name="Johannesson K."/>
            <person name="Butlin R.K."/>
            <person name="Leder E.H."/>
        </authorList>
    </citation>
    <scope>NUCLEOTIDE SEQUENCE [LARGE SCALE GENOMIC DNA]</scope>
    <source>
        <strain evidence="3">Snail1</strain>
        <tissue evidence="3">Muscle</tissue>
    </source>
</reference>
<accession>A0AAN9B2A1</accession>
<keyword evidence="2" id="KW-0812">Transmembrane</keyword>
<feature type="transmembrane region" description="Helical" evidence="2">
    <location>
        <begin position="21"/>
        <end position="41"/>
    </location>
</feature>
<dbReference type="Proteomes" id="UP001374579">
    <property type="component" value="Unassembled WGS sequence"/>
</dbReference>
<keyword evidence="2" id="KW-1133">Transmembrane helix</keyword>
<organism evidence="3 4">
    <name type="scientific">Littorina saxatilis</name>
    <dbReference type="NCBI Taxonomy" id="31220"/>
    <lineage>
        <taxon>Eukaryota</taxon>
        <taxon>Metazoa</taxon>
        <taxon>Spiralia</taxon>
        <taxon>Lophotrochozoa</taxon>
        <taxon>Mollusca</taxon>
        <taxon>Gastropoda</taxon>
        <taxon>Caenogastropoda</taxon>
        <taxon>Littorinimorpha</taxon>
        <taxon>Littorinoidea</taxon>
        <taxon>Littorinidae</taxon>
        <taxon>Littorina</taxon>
    </lineage>
</organism>
<evidence type="ECO:0000256" key="2">
    <source>
        <dbReference type="SAM" id="Phobius"/>
    </source>
</evidence>
<gene>
    <name evidence="3" type="ORF">V1264_004822</name>
</gene>
<keyword evidence="4" id="KW-1185">Reference proteome</keyword>
<name>A0AAN9B2A1_9CAEN</name>
<dbReference type="EMBL" id="JBAMIC010000013">
    <property type="protein sequence ID" value="KAK7097916.1"/>
    <property type="molecule type" value="Genomic_DNA"/>
</dbReference>
<sequence length="85" mass="10240">MREIDRTHYLRGTKAWKTRNWFVFGGIAFTFVFGFASVLLFPDQVAKVRERTEAEQRMQELKRQKIRDIQQHRREVLAALEENKD</sequence>
<dbReference type="AlphaFoldDB" id="A0AAN9B2A1"/>
<keyword evidence="1" id="KW-0175">Coiled coil</keyword>
<proteinExistence type="predicted"/>
<evidence type="ECO:0000256" key="1">
    <source>
        <dbReference type="SAM" id="Coils"/>
    </source>
</evidence>
<feature type="coiled-coil region" evidence="1">
    <location>
        <begin position="44"/>
        <end position="71"/>
    </location>
</feature>
<evidence type="ECO:0000313" key="4">
    <source>
        <dbReference type="Proteomes" id="UP001374579"/>
    </source>
</evidence>